<evidence type="ECO:0000259" key="1">
    <source>
        <dbReference type="Pfam" id="PF17919"/>
    </source>
</evidence>
<sequence length="454" mass="52164">MLELSTKDRKFKELIGKTMEVRRYAGQKHGAGTTFEASGRIFYKYEEIRNETEPGEMQFGVKGRKFLRYMVTKRRIEANPKKIEAILQMPTPRSIKDIQKLAGKLASLSRFISKAADKGLPFFKILRNVKNFEWTLECDKVFNDLKEYLSSPLLLVKPIEGESLYLYLAITEHAVSSVLIKLLDRDQQPVYYVSRMLQGVEKNYLLIEKYALALIVTARKLRLYFQSHTIIVLADKPLKQVLTKPDTSGRLVKWVIELGELHIEFHLRTAIKAQVLANFVVEMNNQVGERKQGKWFLQVDRSSNSSQGEAWIVLRDPQGEFHIEFHLRTVIKAQVLADFVVEMNSQVGERKQGKWFLQVDGSSNSTQREAWIVLRDPQGVEFEANGQVEVVNRIILQHLKTRLEGLKGNWAEELAGILWAYRTTAWNAILLFGLWFRSSNPGGTWNGISTSTDV</sequence>
<evidence type="ECO:0000313" key="2">
    <source>
        <dbReference type="EMBL" id="KAL0440115.1"/>
    </source>
</evidence>
<reference evidence="2" key="1">
    <citation type="submission" date="2020-06" db="EMBL/GenBank/DDBJ databases">
        <authorList>
            <person name="Li T."/>
            <person name="Hu X."/>
            <person name="Zhang T."/>
            <person name="Song X."/>
            <person name="Zhang H."/>
            <person name="Dai N."/>
            <person name="Sheng W."/>
            <person name="Hou X."/>
            <person name="Wei L."/>
        </authorList>
    </citation>
    <scope>NUCLEOTIDE SEQUENCE</scope>
    <source>
        <strain evidence="2">KEN1</strain>
        <tissue evidence="2">Leaf</tissue>
    </source>
</reference>
<dbReference type="GO" id="GO:0003676">
    <property type="term" value="F:nucleic acid binding"/>
    <property type="evidence" value="ECO:0007669"/>
    <property type="project" value="InterPro"/>
</dbReference>
<dbReference type="Pfam" id="PF17919">
    <property type="entry name" value="RT_RNaseH_2"/>
    <property type="match status" value="1"/>
</dbReference>
<dbReference type="PANTHER" id="PTHR48475:SF2">
    <property type="entry name" value="RIBONUCLEASE H"/>
    <property type="match status" value="1"/>
</dbReference>
<organism evidence="2">
    <name type="scientific">Sesamum latifolium</name>
    <dbReference type="NCBI Taxonomy" id="2727402"/>
    <lineage>
        <taxon>Eukaryota</taxon>
        <taxon>Viridiplantae</taxon>
        <taxon>Streptophyta</taxon>
        <taxon>Embryophyta</taxon>
        <taxon>Tracheophyta</taxon>
        <taxon>Spermatophyta</taxon>
        <taxon>Magnoliopsida</taxon>
        <taxon>eudicotyledons</taxon>
        <taxon>Gunneridae</taxon>
        <taxon>Pentapetalae</taxon>
        <taxon>asterids</taxon>
        <taxon>lamiids</taxon>
        <taxon>Lamiales</taxon>
        <taxon>Pedaliaceae</taxon>
        <taxon>Sesamum</taxon>
    </lineage>
</organism>
<dbReference type="SUPFAM" id="SSF56672">
    <property type="entry name" value="DNA/RNA polymerases"/>
    <property type="match status" value="1"/>
</dbReference>
<accession>A0AAW2WIS3</accession>
<dbReference type="EMBL" id="JACGWN010000008">
    <property type="protein sequence ID" value="KAL0440115.1"/>
    <property type="molecule type" value="Genomic_DNA"/>
</dbReference>
<feature type="domain" description="Reverse transcriptase/retrotransposon-derived protein RNase H-like" evidence="1">
    <location>
        <begin position="134"/>
        <end position="232"/>
    </location>
</feature>
<dbReference type="PANTHER" id="PTHR48475">
    <property type="entry name" value="RIBONUCLEASE H"/>
    <property type="match status" value="1"/>
</dbReference>
<gene>
    <name evidence="2" type="ORF">Slati_2494500</name>
</gene>
<proteinExistence type="predicted"/>
<dbReference type="Gene3D" id="3.30.70.270">
    <property type="match status" value="1"/>
</dbReference>
<reference evidence="2" key="2">
    <citation type="journal article" date="2024" name="Plant">
        <title>Genomic evolution and insights into agronomic trait innovations of Sesamum species.</title>
        <authorList>
            <person name="Miao H."/>
            <person name="Wang L."/>
            <person name="Qu L."/>
            <person name="Liu H."/>
            <person name="Sun Y."/>
            <person name="Le M."/>
            <person name="Wang Q."/>
            <person name="Wei S."/>
            <person name="Zheng Y."/>
            <person name="Lin W."/>
            <person name="Duan Y."/>
            <person name="Cao H."/>
            <person name="Xiong S."/>
            <person name="Wang X."/>
            <person name="Wei L."/>
            <person name="Li C."/>
            <person name="Ma Q."/>
            <person name="Ju M."/>
            <person name="Zhao R."/>
            <person name="Li G."/>
            <person name="Mu C."/>
            <person name="Tian Q."/>
            <person name="Mei H."/>
            <person name="Zhang T."/>
            <person name="Gao T."/>
            <person name="Zhang H."/>
        </authorList>
    </citation>
    <scope>NUCLEOTIDE SEQUENCE</scope>
    <source>
        <strain evidence="2">KEN1</strain>
    </source>
</reference>
<dbReference type="InterPro" id="IPR036397">
    <property type="entry name" value="RNaseH_sf"/>
</dbReference>
<dbReference type="AlphaFoldDB" id="A0AAW2WIS3"/>
<protein>
    <recommendedName>
        <fullName evidence="1">Reverse transcriptase/retrotransposon-derived protein RNase H-like domain-containing protein</fullName>
    </recommendedName>
</protein>
<comment type="caution">
    <text evidence="2">The sequence shown here is derived from an EMBL/GenBank/DDBJ whole genome shotgun (WGS) entry which is preliminary data.</text>
</comment>
<name>A0AAW2WIS3_9LAMI</name>
<dbReference type="InterPro" id="IPR043502">
    <property type="entry name" value="DNA/RNA_pol_sf"/>
</dbReference>
<dbReference type="Gene3D" id="3.30.420.10">
    <property type="entry name" value="Ribonuclease H-like superfamily/Ribonuclease H"/>
    <property type="match status" value="1"/>
</dbReference>
<dbReference type="InterPro" id="IPR041577">
    <property type="entry name" value="RT_RNaseH_2"/>
</dbReference>
<dbReference type="InterPro" id="IPR043128">
    <property type="entry name" value="Rev_trsase/Diguanyl_cyclase"/>
</dbReference>